<dbReference type="Proteomes" id="UP000024836">
    <property type="component" value="Unassembled WGS sequence"/>
</dbReference>
<organism evidence="2 3">
    <name type="scientific">Actibacterium atlanticum</name>
    <dbReference type="NCBI Taxonomy" id="1461693"/>
    <lineage>
        <taxon>Bacteria</taxon>
        <taxon>Pseudomonadati</taxon>
        <taxon>Pseudomonadota</taxon>
        <taxon>Alphaproteobacteria</taxon>
        <taxon>Rhodobacterales</taxon>
        <taxon>Roseobacteraceae</taxon>
        <taxon>Actibacterium</taxon>
    </lineage>
</organism>
<dbReference type="AlphaFoldDB" id="A0A058ZK34"/>
<dbReference type="eggNOG" id="COG3673">
    <property type="taxonomic scope" value="Bacteria"/>
</dbReference>
<dbReference type="InterPro" id="IPR029058">
    <property type="entry name" value="AB_hydrolase_fold"/>
</dbReference>
<dbReference type="SUPFAM" id="SSF53474">
    <property type="entry name" value="alpha/beta-Hydrolases"/>
    <property type="match status" value="1"/>
</dbReference>
<comment type="caution">
    <text evidence="2">The sequence shown here is derived from an EMBL/GenBank/DDBJ whole genome shotgun (WGS) entry which is preliminary data.</text>
</comment>
<feature type="domain" description="T6SS Phospholipase effector Tle1-like catalytic" evidence="1">
    <location>
        <begin position="31"/>
        <end position="279"/>
    </location>
</feature>
<sequence length="355" mass="39650">MRSAKRFWNWLRGTRTTEAHSPVTARGSVTHIVILDGTMSSLEPGCETNAGLIYKLLCDQKAQDLSLYYEAGIQWREWRDAMAVITGRGINRQIRRAYGYLASRYHPGDKIILLGYSRGAFAARSLAGVLDRVGLLQANHATERNVQVAYRHYQSGARNEVARAFSATYCLPEIQVEMVGVFDTVKALGVRLPILWKFTEPNHAFHNHAPSGVMKRGFQALALNETRQVFAPVIWECTPEWKGRVEQVWFKGCHGDVGGQLGEVEEARPLANIPLVWMLGKLESCGVRLPQDWLERFPCDVHAPSIGSFRGWGKMFLLRKKRYVGGDPSESLHSTVTGESRADSLPSLEVLGNGA</sequence>
<reference evidence="2 3" key="1">
    <citation type="submission" date="2013-04" db="EMBL/GenBank/DDBJ databases">
        <title>Shimia sp. 22II-S11-Z10 Genome Sequencing.</title>
        <authorList>
            <person name="Lai Q."/>
            <person name="Li G."/>
            <person name="Shao Z."/>
        </authorList>
    </citation>
    <scope>NUCLEOTIDE SEQUENCE [LARGE SCALE GENOMIC DNA]</scope>
    <source>
        <strain evidence="3">22II-S11-Z10</strain>
    </source>
</reference>
<dbReference type="EMBL" id="AQQY01000007">
    <property type="protein sequence ID" value="KCV81575.1"/>
    <property type="molecule type" value="Genomic_DNA"/>
</dbReference>
<evidence type="ECO:0000313" key="2">
    <source>
        <dbReference type="EMBL" id="KCV81575.1"/>
    </source>
</evidence>
<proteinExistence type="predicted"/>
<dbReference type="InterPro" id="IPR018712">
    <property type="entry name" value="Tle1-like_cat"/>
</dbReference>
<keyword evidence="3" id="KW-1185">Reference proteome</keyword>
<gene>
    <name evidence="2" type="ORF">ATO10_11702</name>
</gene>
<evidence type="ECO:0000259" key="1">
    <source>
        <dbReference type="Pfam" id="PF09994"/>
    </source>
</evidence>
<dbReference type="PANTHER" id="PTHR33840">
    <property type="match status" value="1"/>
</dbReference>
<dbReference type="PATRIC" id="fig|1461693.3.peg.2372"/>
<name>A0A058ZK34_9RHOB</name>
<dbReference type="PANTHER" id="PTHR33840:SF1">
    <property type="entry name" value="TLE1 PHOSPHOLIPASE DOMAIN-CONTAINING PROTEIN"/>
    <property type="match status" value="1"/>
</dbReference>
<dbReference type="STRING" id="1461693.ATO10_11702"/>
<accession>A0A058ZK34</accession>
<protein>
    <recommendedName>
        <fullName evidence="1">T6SS Phospholipase effector Tle1-like catalytic domain-containing protein</fullName>
    </recommendedName>
</protein>
<dbReference type="Pfam" id="PF09994">
    <property type="entry name" value="T6SS_Tle1-like_cat"/>
    <property type="match status" value="1"/>
</dbReference>
<evidence type="ECO:0000313" key="3">
    <source>
        <dbReference type="Proteomes" id="UP000024836"/>
    </source>
</evidence>
<dbReference type="OrthoDB" id="4378831at2"/>
<dbReference type="RefSeq" id="WP_051598119.1">
    <property type="nucleotide sequence ID" value="NZ_AQQY01000007.1"/>
</dbReference>